<dbReference type="PANTHER" id="PTHR10996">
    <property type="entry name" value="2-HYDROXYACID DEHYDROGENASE-RELATED"/>
    <property type="match status" value="1"/>
</dbReference>
<protein>
    <recommendedName>
        <fullName evidence="2">D-isomer specific 2-hydroxyacid dehydrogenase NAD-binding domain-containing protein</fullName>
    </recommendedName>
</protein>
<dbReference type="PROSITE" id="PS00671">
    <property type="entry name" value="D_2_HYDROXYACID_DH_3"/>
    <property type="match status" value="1"/>
</dbReference>
<dbReference type="Gene3D" id="3.40.50.720">
    <property type="entry name" value="NAD(P)-binding Rossmann-like Domain"/>
    <property type="match status" value="2"/>
</dbReference>
<feature type="domain" description="D-isomer specific 2-hydroxyacid dehydrogenase NAD-binding" evidence="2">
    <location>
        <begin position="1"/>
        <end position="71"/>
    </location>
</feature>
<dbReference type="GO" id="GO:0016618">
    <property type="term" value="F:hydroxypyruvate reductase [NAD(P)H] activity"/>
    <property type="evidence" value="ECO:0007669"/>
    <property type="project" value="TreeGrafter"/>
</dbReference>
<gene>
    <name evidence="3" type="ORF">GCM10011409_15560</name>
</gene>
<accession>A0A9W5X5G2</accession>
<sequence length="113" mass="12417">MIGESEFKLMKNSAIFINGSRGELVDERELIKALNNNEILAAGLDTYCEEPVNKDNPLLQMNNVVTLPHIGSATYETRYEMAKLAVENLIKGISGEVPPSLINQEVLIKSGAK</sequence>
<dbReference type="Proteomes" id="UP000621492">
    <property type="component" value="Unassembled WGS sequence"/>
</dbReference>
<evidence type="ECO:0000256" key="1">
    <source>
        <dbReference type="ARBA" id="ARBA00023002"/>
    </source>
</evidence>
<dbReference type="GO" id="GO:0051287">
    <property type="term" value="F:NAD binding"/>
    <property type="evidence" value="ECO:0007669"/>
    <property type="project" value="InterPro"/>
</dbReference>
<name>A0A9W5X5G2_9BACI</name>
<evidence type="ECO:0000313" key="4">
    <source>
        <dbReference type="Proteomes" id="UP000621492"/>
    </source>
</evidence>
<organism evidence="3 4">
    <name type="scientific">Lentibacillus populi</name>
    <dbReference type="NCBI Taxonomy" id="1827502"/>
    <lineage>
        <taxon>Bacteria</taxon>
        <taxon>Bacillati</taxon>
        <taxon>Bacillota</taxon>
        <taxon>Bacilli</taxon>
        <taxon>Bacillales</taxon>
        <taxon>Bacillaceae</taxon>
        <taxon>Lentibacillus</taxon>
    </lineage>
</organism>
<keyword evidence="4" id="KW-1185">Reference proteome</keyword>
<reference evidence="3" key="2">
    <citation type="submission" date="2020-09" db="EMBL/GenBank/DDBJ databases">
        <authorList>
            <person name="Sun Q."/>
            <person name="Zhou Y."/>
        </authorList>
    </citation>
    <scope>NUCLEOTIDE SEQUENCE</scope>
    <source>
        <strain evidence="3">CGMCC 1.15454</strain>
    </source>
</reference>
<evidence type="ECO:0000259" key="2">
    <source>
        <dbReference type="Pfam" id="PF02826"/>
    </source>
</evidence>
<dbReference type="EMBL" id="BMJD01000009">
    <property type="protein sequence ID" value="GGB38926.1"/>
    <property type="molecule type" value="Genomic_DNA"/>
</dbReference>
<comment type="caution">
    <text evidence="3">The sequence shown here is derived from an EMBL/GenBank/DDBJ whole genome shotgun (WGS) entry which is preliminary data.</text>
</comment>
<dbReference type="GO" id="GO:0030267">
    <property type="term" value="F:glyoxylate reductase (NADPH) activity"/>
    <property type="evidence" value="ECO:0007669"/>
    <property type="project" value="TreeGrafter"/>
</dbReference>
<dbReference type="AlphaFoldDB" id="A0A9W5X5G2"/>
<keyword evidence="1" id="KW-0560">Oxidoreductase</keyword>
<evidence type="ECO:0000313" key="3">
    <source>
        <dbReference type="EMBL" id="GGB38926.1"/>
    </source>
</evidence>
<dbReference type="PANTHER" id="PTHR10996:SF283">
    <property type="entry name" value="GLYOXYLATE_HYDROXYPYRUVATE REDUCTASE B"/>
    <property type="match status" value="1"/>
</dbReference>
<dbReference type="SUPFAM" id="SSF51735">
    <property type="entry name" value="NAD(P)-binding Rossmann-fold domains"/>
    <property type="match status" value="1"/>
</dbReference>
<dbReference type="InterPro" id="IPR036291">
    <property type="entry name" value="NAD(P)-bd_dom_sf"/>
</dbReference>
<dbReference type="InterPro" id="IPR029753">
    <property type="entry name" value="D-isomer_DH_CS"/>
</dbReference>
<dbReference type="InterPro" id="IPR006140">
    <property type="entry name" value="D-isomer_DH_NAD-bd"/>
</dbReference>
<dbReference type="GO" id="GO:0005829">
    <property type="term" value="C:cytosol"/>
    <property type="evidence" value="ECO:0007669"/>
    <property type="project" value="TreeGrafter"/>
</dbReference>
<dbReference type="InterPro" id="IPR050223">
    <property type="entry name" value="D-isomer_2-hydroxyacid_DH"/>
</dbReference>
<dbReference type="Pfam" id="PF02826">
    <property type="entry name" value="2-Hacid_dh_C"/>
    <property type="match status" value="1"/>
</dbReference>
<proteinExistence type="predicted"/>
<reference evidence="3" key="1">
    <citation type="journal article" date="2014" name="Int. J. Syst. Evol. Microbiol.">
        <title>Complete genome sequence of Corynebacterium casei LMG S-19264T (=DSM 44701T), isolated from a smear-ripened cheese.</title>
        <authorList>
            <consortium name="US DOE Joint Genome Institute (JGI-PGF)"/>
            <person name="Walter F."/>
            <person name="Albersmeier A."/>
            <person name="Kalinowski J."/>
            <person name="Ruckert C."/>
        </authorList>
    </citation>
    <scope>NUCLEOTIDE SEQUENCE</scope>
    <source>
        <strain evidence="3">CGMCC 1.15454</strain>
    </source>
</reference>